<dbReference type="KEGG" id="acy:Anacy_4605"/>
<dbReference type="HOGENOM" id="CLU_2244305_0_0_3"/>
<evidence type="ECO:0000313" key="1">
    <source>
        <dbReference type="EMBL" id="AFZ59956.1"/>
    </source>
</evidence>
<dbReference type="STRING" id="272123.Anacy_4605"/>
<evidence type="ECO:0000313" key="2">
    <source>
        <dbReference type="Proteomes" id="UP000010474"/>
    </source>
</evidence>
<dbReference type="RefSeq" id="WP_015216572.1">
    <property type="nucleotide sequence ID" value="NC_019771.1"/>
</dbReference>
<keyword evidence="2" id="KW-1185">Reference proteome</keyword>
<reference evidence="2" key="1">
    <citation type="journal article" date="2013" name="Proc. Natl. Acad. Sci. U.S.A.">
        <title>Improving the coverage of the cyanobacterial phylum using diversity-driven genome sequencing.</title>
        <authorList>
            <person name="Shih P.M."/>
            <person name="Wu D."/>
            <person name="Latifi A."/>
            <person name="Axen S.D."/>
            <person name="Fewer D.P."/>
            <person name="Talla E."/>
            <person name="Calteau A."/>
            <person name="Cai F."/>
            <person name="Tandeau de Marsac N."/>
            <person name="Rippka R."/>
            <person name="Herdman M."/>
            <person name="Sivonen K."/>
            <person name="Coursin T."/>
            <person name="Laurent T."/>
            <person name="Goodwin L."/>
            <person name="Nolan M."/>
            <person name="Davenport K.W."/>
            <person name="Han C.S."/>
            <person name="Rubin E.M."/>
            <person name="Eisen J.A."/>
            <person name="Woyke T."/>
            <person name="Gugger M."/>
            <person name="Kerfeld C.A."/>
        </authorList>
    </citation>
    <scope>NUCLEOTIDE SEQUENCE [LARGE SCALE GENOMIC DNA]</scope>
    <source>
        <strain evidence="2">ATCC 27899 / PCC 7122</strain>
    </source>
</reference>
<proteinExistence type="predicted"/>
<organism evidence="1 2">
    <name type="scientific">Anabaena cylindrica (strain ATCC 27899 / PCC 7122)</name>
    <dbReference type="NCBI Taxonomy" id="272123"/>
    <lineage>
        <taxon>Bacteria</taxon>
        <taxon>Bacillati</taxon>
        <taxon>Cyanobacteriota</taxon>
        <taxon>Cyanophyceae</taxon>
        <taxon>Nostocales</taxon>
        <taxon>Nostocaceae</taxon>
        <taxon>Anabaena</taxon>
    </lineage>
</organism>
<gene>
    <name evidence="1" type="ordered locus">Anacy_4605</name>
</gene>
<name>K9ZL88_ANACC</name>
<sequence>MGDKFGSIVFYSFYIFERNYHKLKSTIQGYKNLIASDDFISDSQKYMELHIYGGRELSRLIHNYATAWSSLRDSTRAIQRKLETKTKFYVVCSMLAPTNAIALS</sequence>
<dbReference type="PATRIC" id="fig|272123.3.peg.5014"/>
<dbReference type="Proteomes" id="UP000010474">
    <property type="component" value="Chromosome"/>
</dbReference>
<dbReference type="AlphaFoldDB" id="K9ZL88"/>
<accession>K9ZL88</accession>
<dbReference type="EMBL" id="CP003659">
    <property type="protein sequence ID" value="AFZ59956.1"/>
    <property type="molecule type" value="Genomic_DNA"/>
</dbReference>
<dbReference type="OrthoDB" id="512781at2"/>
<protein>
    <submittedName>
        <fullName evidence="1">Uncharacterized protein</fullName>
    </submittedName>
</protein>